<dbReference type="PANTHER" id="PTHR38468:SF1">
    <property type="entry name" value="SLL0939 PROTEIN"/>
    <property type="match status" value="1"/>
</dbReference>
<evidence type="ECO:0000313" key="3">
    <source>
        <dbReference type="Proteomes" id="UP001597114"/>
    </source>
</evidence>
<sequence length="122" mass="13016">MLFDDVIEKIGMIIDAAGVAIIAVGAAIAAVVAVIRLAKHTAGADVYRQFRRMLARTVLLGLELLVAADIVRTVAVMPSLNSVAVLGGIVIIRTFLSFSLELEITGRWPWQKSNTPDVDSSA</sequence>
<evidence type="ECO:0000313" key="2">
    <source>
        <dbReference type="EMBL" id="MFD1519152.1"/>
    </source>
</evidence>
<proteinExistence type="predicted"/>
<protein>
    <submittedName>
        <fullName evidence="2">DUF1622 domain-containing protein</fullName>
    </submittedName>
</protein>
<gene>
    <name evidence="2" type="ORF">ACFSJD_16780</name>
</gene>
<name>A0ABW4EX97_9PSEU</name>
<reference evidence="3" key="1">
    <citation type="journal article" date="2019" name="Int. J. Syst. Evol. Microbiol.">
        <title>The Global Catalogue of Microorganisms (GCM) 10K type strain sequencing project: providing services to taxonomists for standard genome sequencing and annotation.</title>
        <authorList>
            <consortium name="The Broad Institute Genomics Platform"/>
            <consortium name="The Broad Institute Genome Sequencing Center for Infectious Disease"/>
            <person name="Wu L."/>
            <person name="Ma J."/>
        </authorList>
    </citation>
    <scope>NUCLEOTIDE SEQUENCE [LARGE SCALE GENOMIC DNA]</scope>
    <source>
        <strain evidence="3">CCM 7043</strain>
    </source>
</reference>
<feature type="transmembrane region" description="Helical" evidence="1">
    <location>
        <begin position="58"/>
        <end position="77"/>
    </location>
</feature>
<organism evidence="2 3">
    <name type="scientific">Pseudonocardia yunnanensis</name>
    <dbReference type="NCBI Taxonomy" id="58107"/>
    <lineage>
        <taxon>Bacteria</taxon>
        <taxon>Bacillati</taxon>
        <taxon>Actinomycetota</taxon>
        <taxon>Actinomycetes</taxon>
        <taxon>Pseudonocardiales</taxon>
        <taxon>Pseudonocardiaceae</taxon>
        <taxon>Pseudonocardia</taxon>
    </lineage>
</organism>
<dbReference type="InterPro" id="IPR012427">
    <property type="entry name" value="DUF1622"/>
</dbReference>
<accession>A0ABW4EX97</accession>
<dbReference type="Proteomes" id="UP001597114">
    <property type="component" value="Unassembled WGS sequence"/>
</dbReference>
<comment type="caution">
    <text evidence="2">The sequence shown here is derived from an EMBL/GenBank/DDBJ whole genome shotgun (WGS) entry which is preliminary data.</text>
</comment>
<dbReference type="Pfam" id="PF07784">
    <property type="entry name" value="DUF1622"/>
    <property type="match status" value="1"/>
</dbReference>
<dbReference type="RefSeq" id="WP_344718671.1">
    <property type="nucleotide sequence ID" value="NZ_BAAAUS010000001.1"/>
</dbReference>
<keyword evidence="3" id="KW-1185">Reference proteome</keyword>
<keyword evidence="1" id="KW-1133">Transmembrane helix</keyword>
<keyword evidence="1" id="KW-0472">Membrane</keyword>
<keyword evidence="1" id="KW-0812">Transmembrane</keyword>
<feature type="transmembrane region" description="Helical" evidence="1">
    <location>
        <begin position="83"/>
        <end position="102"/>
    </location>
</feature>
<dbReference type="PANTHER" id="PTHR38468">
    <property type="entry name" value="SLL0939 PROTEIN"/>
    <property type="match status" value="1"/>
</dbReference>
<evidence type="ECO:0000256" key="1">
    <source>
        <dbReference type="SAM" id="Phobius"/>
    </source>
</evidence>
<feature type="transmembrane region" description="Helical" evidence="1">
    <location>
        <begin position="12"/>
        <end position="37"/>
    </location>
</feature>
<dbReference type="EMBL" id="JBHUCO010000015">
    <property type="protein sequence ID" value="MFD1519152.1"/>
    <property type="molecule type" value="Genomic_DNA"/>
</dbReference>